<name>A0A2A4T7J9_9DELT</name>
<dbReference type="PIRSF" id="PIRSF003095">
    <property type="entry name" value="Trigger_factor"/>
    <property type="match status" value="1"/>
</dbReference>
<dbReference type="Gene3D" id="3.10.50.40">
    <property type="match status" value="1"/>
</dbReference>
<dbReference type="InterPro" id="IPR005215">
    <property type="entry name" value="Trig_fac"/>
</dbReference>
<dbReference type="GO" id="GO:0044183">
    <property type="term" value="F:protein folding chaperone"/>
    <property type="evidence" value="ECO:0007669"/>
    <property type="project" value="TreeGrafter"/>
</dbReference>
<dbReference type="SUPFAM" id="SSF54534">
    <property type="entry name" value="FKBP-like"/>
    <property type="match status" value="1"/>
</dbReference>
<dbReference type="Proteomes" id="UP000218113">
    <property type="component" value="Unassembled WGS sequence"/>
</dbReference>
<dbReference type="GO" id="GO:0043022">
    <property type="term" value="F:ribosome binding"/>
    <property type="evidence" value="ECO:0007669"/>
    <property type="project" value="TreeGrafter"/>
</dbReference>
<dbReference type="SUPFAM" id="SSF109998">
    <property type="entry name" value="Triger factor/SurA peptide-binding domain-like"/>
    <property type="match status" value="1"/>
</dbReference>
<keyword evidence="6 11" id="KW-0697">Rotamase</keyword>
<comment type="function">
    <text evidence="11">Involved in protein export. Acts as a chaperone by maintaining the newly synthesized protein in an open conformation. Functions as a peptidyl-prolyl cis-trans isomerase.</text>
</comment>
<evidence type="ECO:0000256" key="13">
    <source>
        <dbReference type="SAM" id="MobiDB-lite"/>
    </source>
</evidence>
<dbReference type="InterPro" id="IPR036611">
    <property type="entry name" value="Trigger_fac_ribosome-bd_sf"/>
</dbReference>
<dbReference type="PANTHER" id="PTHR30560">
    <property type="entry name" value="TRIGGER FACTOR CHAPERONE AND PEPTIDYL-PROLYL CIS/TRANS ISOMERASE"/>
    <property type="match status" value="1"/>
</dbReference>
<dbReference type="Pfam" id="PF00254">
    <property type="entry name" value="FKBP_C"/>
    <property type="match status" value="1"/>
</dbReference>
<feature type="region of interest" description="Disordered" evidence="13">
    <location>
        <begin position="321"/>
        <end position="344"/>
    </location>
</feature>
<evidence type="ECO:0000313" key="18">
    <source>
        <dbReference type="Proteomes" id="UP000218113"/>
    </source>
</evidence>
<dbReference type="EC" id="5.2.1.8" evidence="3 11"/>
<evidence type="ECO:0000256" key="9">
    <source>
        <dbReference type="ARBA" id="ARBA00023306"/>
    </source>
</evidence>
<dbReference type="InterPro" id="IPR001179">
    <property type="entry name" value="PPIase_FKBP_dom"/>
</dbReference>
<evidence type="ECO:0000256" key="6">
    <source>
        <dbReference type="ARBA" id="ARBA00023110"/>
    </source>
</evidence>
<feature type="domain" description="Trigger factor ribosome-binding bacterial" evidence="15">
    <location>
        <begin position="5"/>
        <end position="141"/>
    </location>
</feature>
<dbReference type="Gene3D" id="1.10.3120.10">
    <property type="entry name" value="Trigger factor, C-terminal domain"/>
    <property type="match status" value="1"/>
</dbReference>
<keyword evidence="5 11" id="KW-0132">Cell division</keyword>
<dbReference type="InterPro" id="IPR046357">
    <property type="entry name" value="PPIase_dom_sf"/>
</dbReference>
<feature type="domain" description="Trigger factor C-terminal" evidence="16">
    <location>
        <begin position="265"/>
        <end position="418"/>
    </location>
</feature>
<dbReference type="GO" id="GO:0043335">
    <property type="term" value="P:protein unfolding"/>
    <property type="evidence" value="ECO:0007669"/>
    <property type="project" value="TreeGrafter"/>
</dbReference>
<evidence type="ECO:0000313" key="17">
    <source>
        <dbReference type="EMBL" id="PCI28967.1"/>
    </source>
</evidence>
<dbReference type="Pfam" id="PF05697">
    <property type="entry name" value="Trigger_N"/>
    <property type="match status" value="1"/>
</dbReference>
<evidence type="ECO:0000256" key="11">
    <source>
        <dbReference type="HAMAP-Rule" id="MF_00303"/>
    </source>
</evidence>
<dbReference type="FunFam" id="3.10.50.40:FF:000001">
    <property type="entry name" value="Trigger factor"/>
    <property type="match status" value="1"/>
</dbReference>
<feature type="domain" description="PPIase FKBP-type" evidence="14">
    <location>
        <begin position="160"/>
        <end position="238"/>
    </location>
</feature>
<comment type="similarity">
    <text evidence="2 11">Belongs to the FKBP-type PPIase family. Tig subfamily.</text>
</comment>
<evidence type="ECO:0000259" key="16">
    <source>
        <dbReference type="Pfam" id="PF05698"/>
    </source>
</evidence>
<dbReference type="GO" id="GO:0051083">
    <property type="term" value="P:'de novo' cotranslational protein folding"/>
    <property type="evidence" value="ECO:0007669"/>
    <property type="project" value="TreeGrafter"/>
</dbReference>
<protein>
    <recommendedName>
        <fullName evidence="4 11">Trigger factor</fullName>
        <shortName evidence="11">TF</shortName>
        <ecNumber evidence="3 11">5.2.1.8</ecNumber>
    </recommendedName>
    <alternativeName>
        <fullName evidence="10 11">PPIase</fullName>
    </alternativeName>
</protein>
<dbReference type="InterPro" id="IPR008880">
    <property type="entry name" value="Trigger_fac_C"/>
</dbReference>
<reference evidence="18" key="1">
    <citation type="submission" date="2017-08" db="EMBL/GenBank/DDBJ databases">
        <title>A dynamic microbial community with high functional redundancy inhabits the cold, oxic subseafloor aquifer.</title>
        <authorList>
            <person name="Tully B.J."/>
            <person name="Wheat C.G."/>
            <person name="Glazer B.T."/>
            <person name="Huber J.A."/>
        </authorList>
    </citation>
    <scope>NUCLEOTIDE SEQUENCE [LARGE SCALE GENOMIC DNA]</scope>
</reference>
<dbReference type="Gene3D" id="3.30.70.1050">
    <property type="entry name" value="Trigger factor ribosome-binding domain"/>
    <property type="match status" value="1"/>
</dbReference>
<comment type="subcellular location">
    <subcellularLocation>
        <location evidence="11">Cytoplasm</location>
    </subcellularLocation>
    <text evidence="11">About half TF is bound to the ribosome near the polypeptide exit tunnel while the other half is free in the cytoplasm.</text>
</comment>
<dbReference type="GO" id="GO:0051301">
    <property type="term" value="P:cell division"/>
    <property type="evidence" value="ECO:0007669"/>
    <property type="project" value="UniProtKB-KW"/>
</dbReference>
<dbReference type="HAMAP" id="MF_00303">
    <property type="entry name" value="Trigger_factor_Tig"/>
    <property type="match status" value="1"/>
</dbReference>
<dbReference type="GO" id="GO:0005737">
    <property type="term" value="C:cytoplasm"/>
    <property type="evidence" value="ECO:0007669"/>
    <property type="project" value="UniProtKB-SubCell"/>
</dbReference>
<evidence type="ECO:0000259" key="14">
    <source>
        <dbReference type="Pfam" id="PF00254"/>
    </source>
</evidence>
<evidence type="ECO:0000259" key="15">
    <source>
        <dbReference type="Pfam" id="PF05697"/>
    </source>
</evidence>
<keyword evidence="12" id="KW-0175">Coiled coil</keyword>
<dbReference type="EMBL" id="NVSR01000022">
    <property type="protein sequence ID" value="PCI28967.1"/>
    <property type="molecule type" value="Genomic_DNA"/>
</dbReference>
<sequence length="424" mass="49243">MESLDVSVENLGNLKLKLTISVPKEVVKDTYEKCYRNLKSKVSVNGFRKGRVPQSVMEKRFERHMKQEALEELVPQNFDKAIKQENLKPAGQPKFSDLEVNKRKPLKFSATFEIWPDFELPAAAAFELEKKEISISDEEKEVKKKEHLEKKITYALKDGQAEDADQVLMDFSVELEGEENANEKDFEYVLGSKQFLPEVEEALVGMTAGEEKEFEVSLPEGHQEEKLRGKQAQFTVKVKEVRAKELPALDEKFFESYGEEVNSEEDFNKLLEKEITDAKEQQDKVEYRAKLKEQLVKQLDFEMPADVLAEEVKFKLKQLEQRPKEEGKEAGSEGISDEEKEKAEKDAAEHLRLAVYFQKMLEKDEISVDENEVRQRFMMNAKMLGMDPNELIQQEYGKQFYQETHQMVIEDTVLDYLTEQVLNQ</sequence>
<evidence type="ECO:0000256" key="12">
    <source>
        <dbReference type="SAM" id="Coils"/>
    </source>
</evidence>
<evidence type="ECO:0000256" key="2">
    <source>
        <dbReference type="ARBA" id="ARBA00005464"/>
    </source>
</evidence>
<dbReference type="InterPro" id="IPR008881">
    <property type="entry name" value="Trigger_fac_ribosome-bd_bac"/>
</dbReference>
<dbReference type="AlphaFoldDB" id="A0A2A4T7J9"/>
<dbReference type="PANTHER" id="PTHR30560:SF3">
    <property type="entry name" value="TRIGGER FACTOR-LIKE PROTEIN TIG, CHLOROPLASTIC"/>
    <property type="match status" value="1"/>
</dbReference>
<keyword evidence="11" id="KW-0963">Cytoplasm</keyword>
<evidence type="ECO:0000256" key="7">
    <source>
        <dbReference type="ARBA" id="ARBA00023186"/>
    </source>
</evidence>
<dbReference type="SUPFAM" id="SSF102735">
    <property type="entry name" value="Trigger factor ribosome-binding domain"/>
    <property type="match status" value="1"/>
</dbReference>
<evidence type="ECO:0000256" key="5">
    <source>
        <dbReference type="ARBA" id="ARBA00022618"/>
    </source>
</evidence>
<accession>A0A2A4T7J9</accession>
<dbReference type="InterPro" id="IPR037041">
    <property type="entry name" value="Trigger_fac_C_sf"/>
</dbReference>
<comment type="caution">
    <text evidence="17">The sequence shown here is derived from an EMBL/GenBank/DDBJ whole genome shotgun (WGS) entry which is preliminary data.</text>
</comment>
<dbReference type="Pfam" id="PF05698">
    <property type="entry name" value="Trigger_C"/>
    <property type="match status" value="1"/>
</dbReference>
<organism evidence="17 18">
    <name type="scientific">SAR324 cluster bacterium</name>
    <dbReference type="NCBI Taxonomy" id="2024889"/>
    <lineage>
        <taxon>Bacteria</taxon>
        <taxon>Deltaproteobacteria</taxon>
        <taxon>SAR324 cluster</taxon>
    </lineage>
</organism>
<dbReference type="NCBIfam" id="TIGR00115">
    <property type="entry name" value="tig"/>
    <property type="match status" value="1"/>
</dbReference>
<keyword evidence="9 11" id="KW-0131">Cell cycle</keyword>
<evidence type="ECO:0000256" key="3">
    <source>
        <dbReference type="ARBA" id="ARBA00013194"/>
    </source>
</evidence>
<evidence type="ECO:0000256" key="1">
    <source>
        <dbReference type="ARBA" id="ARBA00000971"/>
    </source>
</evidence>
<comment type="catalytic activity">
    <reaction evidence="1 11">
        <text>[protein]-peptidylproline (omega=180) = [protein]-peptidylproline (omega=0)</text>
        <dbReference type="Rhea" id="RHEA:16237"/>
        <dbReference type="Rhea" id="RHEA-COMP:10747"/>
        <dbReference type="Rhea" id="RHEA-COMP:10748"/>
        <dbReference type="ChEBI" id="CHEBI:83833"/>
        <dbReference type="ChEBI" id="CHEBI:83834"/>
        <dbReference type="EC" id="5.2.1.8"/>
    </reaction>
</comment>
<evidence type="ECO:0000256" key="8">
    <source>
        <dbReference type="ARBA" id="ARBA00023235"/>
    </source>
</evidence>
<dbReference type="InterPro" id="IPR027304">
    <property type="entry name" value="Trigger_fact/SurA_dom_sf"/>
</dbReference>
<evidence type="ECO:0000256" key="10">
    <source>
        <dbReference type="ARBA" id="ARBA00029986"/>
    </source>
</evidence>
<dbReference type="GO" id="GO:0003755">
    <property type="term" value="F:peptidyl-prolyl cis-trans isomerase activity"/>
    <property type="evidence" value="ECO:0007669"/>
    <property type="project" value="UniProtKB-UniRule"/>
</dbReference>
<dbReference type="GO" id="GO:0015031">
    <property type="term" value="P:protein transport"/>
    <property type="evidence" value="ECO:0007669"/>
    <property type="project" value="UniProtKB-UniRule"/>
</dbReference>
<proteinExistence type="inferred from homology"/>
<evidence type="ECO:0000256" key="4">
    <source>
        <dbReference type="ARBA" id="ARBA00016902"/>
    </source>
</evidence>
<keyword evidence="8 11" id="KW-0413">Isomerase</keyword>
<feature type="coiled-coil region" evidence="12">
    <location>
        <begin position="261"/>
        <end position="288"/>
    </location>
</feature>
<keyword evidence="7 11" id="KW-0143">Chaperone</keyword>
<comment type="domain">
    <text evidence="11">Consists of 3 domains; the N-terminus binds the ribosome, the middle domain has PPIase activity, while the C-terminus has intrinsic chaperone activity on its own.</text>
</comment>
<gene>
    <name evidence="11 17" type="primary">tig</name>
    <name evidence="17" type="ORF">COB67_05095</name>
</gene>